<feature type="region of interest" description="Disordered" evidence="6">
    <location>
        <begin position="6"/>
        <end position="27"/>
    </location>
</feature>
<dbReference type="Pfam" id="PF16575">
    <property type="entry name" value="CLP1_P"/>
    <property type="match status" value="1"/>
</dbReference>
<organism evidence="8">
    <name type="scientific">Chromera velia CCMP2878</name>
    <dbReference type="NCBI Taxonomy" id="1169474"/>
    <lineage>
        <taxon>Eukaryota</taxon>
        <taxon>Sar</taxon>
        <taxon>Alveolata</taxon>
        <taxon>Colpodellida</taxon>
        <taxon>Chromeraceae</taxon>
        <taxon>Chromera</taxon>
    </lineage>
</organism>
<dbReference type="GO" id="GO:0051731">
    <property type="term" value="F:polynucleotide 5'-hydroxyl-kinase activity"/>
    <property type="evidence" value="ECO:0007669"/>
    <property type="project" value="InterPro"/>
</dbReference>
<evidence type="ECO:0000259" key="7">
    <source>
        <dbReference type="Pfam" id="PF16575"/>
    </source>
</evidence>
<dbReference type="GO" id="GO:0005524">
    <property type="term" value="F:ATP binding"/>
    <property type="evidence" value="ECO:0007669"/>
    <property type="project" value="UniProtKB-KW"/>
</dbReference>
<dbReference type="InterPro" id="IPR027417">
    <property type="entry name" value="P-loop_NTPase"/>
</dbReference>
<evidence type="ECO:0000256" key="2">
    <source>
        <dbReference type="ARBA" id="ARBA00022679"/>
    </source>
</evidence>
<feature type="compositionally biased region" description="Basic and acidic residues" evidence="6">
    <location>
        <begin position="7"/>
        <end position="18"/>
    </location>
</feature>
<dbReference type="AlphaFoldDB" id="A0A0G4GF18"/>
<evidence type="ECO:0000256" key="3">
    <source>
        <dbReference type="ARBA" id="ARBA00022741"/>
    </source>
</evidence>
<evidence type="ECO:0000256" key="1">
    <source>
        <dbReference type="ARBA" id="ARBA00011003"/>
    </source>
</evidence>
<dbReference type="Gene3D" id="3.40.50.300">
    <property type="entry name" value="P-loop containing nucleotide triphosphate hydrolases"/>
    <property type="match status" value="1"/>
</dbReference>
<feature type="region of interest" description="Disordered" evidence="6">
    <location>
        <begin position="855"/>
        <end position="904"/>
    </location>
</feature>
<feature type="region of interest" description="Disordered" evidence="6">
    <location>
        <begin position="185"/>
        <end position="249"/>
    </location>
</feature>
<evidence type="ECO:0000256" key="5">
    <source>
        <dbReference type="ARBA" id="ARBA00022840"/>
    </source>
</evidence>
<proteinExistence type="inferred from homology"/>
<evidence type="ECO:0000313" key="8">
    <source>
        <dbReference type="EMBL" id="CEM28104.1"/>
    </source>
</evidence>
<feature type="compositionally biased region" description="Basic and acidic residues" evidence="6">
    <location>
        <begin position="191"/>
        <end position="204"/>
    </location>
</feature>
<reference evidence="8" key="1">
    <citation type="submission" date="2014-11" db="EMBL/GenBank/DDBJ databases">
        <authorList>
            <person name="Otto D Thomas"/>
            <person name="Naeem Raeece"/>
        </authorList>
    </citation>
    <scope>NUCLEOTIDE SEQUENCE</scope>
</reference>
<dbReference type="PANTHER" id="PTHR12755">
    <property type="entry name" value="CLEAVAGE/POLYADENYLATION FACTOR IA SUBUNIT CLP1P"/>
    <property type="match status" value="1"/>
</dbReference>
<gene>
    <name evidence="8" type="ORF">Cvel_4621</name>
</gene>
<dbReference type="InterPro" id="IPR032319">
    <property type="entry name" value="CLP1_P"/>
</dbReference>
<evidence type="ECO:0000256" key="4">
    <source>
        <dbReference type="ARBA" id="ARBA00022777"/>
    </source>
</evidence>
<name>A0A0G4GF18_9ALVE</name>
<dbReference type="GO" id="GO:0000448">
    <property type="term" value="P:cleavage in ITS2 between 5.8S rRNA and LSU-rRNA of tricistronic rRNA transcript (SSU-rRNA, 5.8S rRNA, LSU-rRNA)"/>
    <property type="evidence" value="ECO:0007669"/>
    <property type="project" value="TreeGrafter"/>
</dbReference>
<dbReference type="InterPro" id="IPR045116">
    <property type="entry name" value="Clp1/Grc3"/>
</dbReference>
<dbReference type="EMBL" id="CDMZ01001148">
    <property type="protein sequence ID" value="CEM28104.1"/>
    <property type="molecule type" value="Genomic_DNA"/>
</dbReference>
<feature type="compositionally biased region" description="Basic residues" evidence="6">
    <location>
        <begin position="803"/>
        <end position="812"/>
    </location>
</feature>
<keyword evidence="4" id="KW-0418">Kinase</keyword>
<feature type="compositionally biased region" description="Acidic residues" evidence="6">
    <location>
        <begin position="205"/>
        <end position="230"/>
    </location>
</feature>
<dbReference type="PANTHER" id="PTHR12755:SF3">
    <property type="entry name" value="POLYNUCLEOTIDE 5'-HYDROXYL-KINASE NOL9"/>
    <property type="match status" value="1"/>
</dbReference>
<feature type="domain" description="Clp1 P-loop" evidence="7">
    <location>
        <begin position="288"/>
        <end position="410"/>
    </location>
</feature>
<comment type="similarity">
    <text evidence="1">Belongs to the Clp1 family. NOL9/GRC3 subfamily.</text>
</comment>
<dbReference type="GO" id="GO:0005634">
    <property type="term" value="C:nucleus"/>
    <property type="evidence" value="ECO:0007669"/>
    <property type="project" value="TreeGrafter"/>
</dbReference>
<dbReference type="VEuPathDB" id="CryptoDB:Cvel_4621"/>
<accession>A0A0G4GF18</accession>
<keyword evidence="5" id="KW-0067">ATP-binding</keyword>
<keyword evidence="2" id="KW-0808">Transferase</keyword>
<protein>
    <recommendedName>
        <fullName evidence="7">Clp1 P-loop domain-containing protein</fullName>
    </recommendedName>
</protein>
<sequence length="904" mass="98860">MLLYRLTEGRAHSTDERSASTGGDSEGAGVEGADLYCIALRPHQQVALRFHLLFKVIRGAVNVNGCRFVQAPHGKFFRVSQTPWSAPLRLKEESHLTDTKESSAVGGRGAAMGRRNKSLSPVLRSFLSSRPVDEFPSIVAFLQVRSVFGNLPLTQCILPIEECVPPVTCLPHSWRLALRHAESLCEPSRPQTDEKPKEANRADQEEGEDEEDEEDEEEEEDDVDMLDEEEEGRKEREEEADPLPPVVCVEGPAGSGKSTFCRQLVNRLLCRSPKRGGGKKKASNEGQQGFECVAFLDTDLGQPELTPPGMVSLCLLREPLLESPHCNCRNSVSDENVVSFFLGDVSPAPFPDVYLRAVHKLVRLWRVWCRGCEETSGPPPLVINTHGWDADVGRELVEAIRELSGTTLRVCLEAPGGGGGDMRHGGMMAQGRYGMGPTTAPIVRTLVEELESLPDWERAWTQSGRVASPFLIRLPSLSLAGSAAAALALDETRAGGGGGRGSASSAGSSPSLRMDVEEERRVEVWGGEFDLQSWERGRERAALIREPDNRALRWLRITSHLNPLFSASLHLPLVSLEAFFSGMLNRVWALQEEDVRSLEEIREGQESAKGGKANADEATCGHSDGRPALLSLSLRKVRVVFAQHTRPSSEDSEAIAHTLCGRLVALCCDPEHSRLLMDRLRWHEEAGGGVGLEGRGGSKEAWKAADRNGDTKTRSEIWTAPFDSSLRCLCLGFSHSIEKDRDSGGTLRVFVPGRLKRSHALSINTVVIGEMTWTAAPQTLNGPQEWPVDGGDQENSREGGGAKAKKGTKQKKGIAEGSNPIAKLLMTSGMTATVPFSVGQLDEGALQRLSARLVEEMQEDEEDGKDEEKHEEGQTRPPVSLESLYLSAPVGHRVQAARPKNIKR</sequence>
<evidence type="ECO:0000256" key="6">
    <source>
        <dbReference type="SAM" id="MobiDB-lite"/>
    </source>
</evidence>
<feature type="compositionally biased region" description="Acidic residues" evidence="6">
    <location>
        <begin position="856"/>
        <end position="865"/>
    </location>
</feature>
<dbReference type="CDD" id="cd02019">
    <property type="entry name" value="NK"/>
    <property type="match status" value="1"/>
</dbReference>
<keyword evidence="3" id="KW-0547">Nucleotide-binding</keyword>
<feature type="region of interest" description="Disordered" evidence="6">
    <location>
        <begin position="778"/>
        <end position="814"/>
    </location>
</feature>
<dbReference type="SUPFAM" id="SSF52540">
    <property type="entry name" value="P-loop containing nucleoside triphosphate hydrolases"/>
    <property type="match status" value="1"/>
</dbReference>
<feature type="region of interest" description="Disordered" evidence="6">
    <location>
        <begin position="493"/>
        <end position="513"/>
    </location>
</feature>